<proteinExistence type="predicted"/>
<protein>
    <submittedName>
        <fullName evidence="1">Uncharacterized protein</fullName>
    </submittedName>
</protein>
<organism evidence="1 2">
    <name type="scientific">Leptospira inadai serovar Lyme str. 10</name>
    <dbReference type="NCBI Taxonomy" id="1049790"/>
    <lineage>
        <taxon>Bacteria</taxon>
        <taxon>Pseudomonadati</taxon>
        <taxon>Spirochaetota</taxon>
        <taxon>Spirochaetia</taxon>
        <taxon>Leptospirales</taxon>
        <taxon>Leptospiraceae</taxon>
        <taxon>Leptospira</taxon>
    </lineage>
</organism>
<dbReference type="AlphaFoldDB" id="V6H9N2"/>
<dbReference type="STRING" id="1049790.LEP1GSC047_1819"/>
<dbReference type="Proteomes" id="UP000018719">
    <property type="component" value="Unassembled WGS sequence"/>
</dbReference>
<evidence type="ECO:0000313" key="1">
    <source>
        <dbReference type="EMBL" id="EQA34878.1"/>
    </source>
</evidence>
<gene>
    <name evidence="1" type="ORF">LEP1GSC047_1819</name>
</gene>
<reference evidence="1 2" key="1">
    <citation type="submission" date="2013-05" db="EMBL/GenBank/DDBJ databases">
        <authorList>
            <person name="Harkins D.M."/>
            <person name="Durkin A.S."/>
            <person name="Brinkac L.M."/>
            <person name="Haft D.H."/>
            <person name="Selengut J.D."/>
            <person name="Sanka R."/>
            <person name="DePew J."/>
            <person name="Purushe J."/>
            <person name="Hartskeerl R.A."/>
            <person name="Ahmed A."/>
            <person name="van der Linden H."/>
            <person name="Goris M.G.A."/>
            <person name="Vinetz J.M."/>
            <person name="Sutton G.G."/>
            <person name="Nierman W.C."/>
            <person name="Fouts D.E."/>
        </authorList>
    </citation>
    <scope>NUCLEOTIDE SEQUENCE [LARGE SCALE GENOMIC DNA]</scope>
    <source>
        <strain evidence="1 2">10</strain>
    </source>
</reference>
<evidence type="ECO:0000313" key="2">
    <source>
        <dbReference type="Proteomes" id="UP000018719"/>
    </source>
</evidence>
<sequence length="40" mass="4654">MDAILFQSSLSDVVMAAFPVLFIQESQIDVFFYSENYQIF</sequence>
<dbReference type="EMBL" id="AHMM02000025">
    <property type="protein sequence ID" value="EQA34878.1"/>
    <property type="molecule type" value="Genomic_DNA"/>
</dbReference>
<name>V6H9N2_9LEPT</name>
<accession>V6H9N2</accession>
<comment type="caution">
    <text evidence="1">The sequence shown here is derived from an EMBL/GenBank/DDBJ whole genome shotgun (WGS) entry which is preliminary data.</text>
</comment>